<evidence type="ECO:0000256" key="6">
    <source>
        <dbReference type="SAM" id="Phobius"/>
    </source>
</evidence>
<dbReference type="Pfam" id="PF01943">
    <property type="entry name" value="Polysacc_synt"/>
    <property type="match status" value="1"/>
</dbReference>
<dbReference type="Proteomes" id="UP000176968">
    <property type="component" value="Unassembled WGS sequence"/>
</dbReference>
<gene>
    <name evidence="7" type="ORF">A3E04_01240</name>
</gene>
<sequence length="483" mass="53572">MRLASKIALNIIVHTAGKFGASIVGLLIVAILTRHLGVSGYGQYTTVFSYLFFFAVLSDLGLYVVVVNELKRSRFGEEVFLNNIFTLRASSATALMILASGLVWFFPYDITIKLGVVFASIAIWLNLLDQIMVAFFQNRADMKRVAIAEIVGKLAILVLTVAAVYNKMGLITILIITVVGGLVNCVINFNYLLKFVRVKLAFNQEVWKEIFKLSWPVAVTSVFSLIYFKVDTLFLSVLPVNEIYAATRSEAVGIYGAPYKILEVLIGWPAIFMGLVSPNLSKAWAENRAEDFKRLFKRALAGLLMVVLPMIVGAAVLAKPLIAFVAGQEFAQSAPILQILIWATGIIFLSHLTTYALIALNKQKEMIKYYILAAVLAVAGYLFFIPSYSYFAAAVITVLVEFFMLITTTVLLRRNMAIGVDLKLLGKAALATLVMGMVLWFFRDVKVVILAIVGAGVYLLMLYLLKGMDREVMREMVGREIKK</sequence>
<proteinExistence type="predicted"/>
<keyword evidence="2" id="KW-1003">Cell membrane</keyword>
<feature type="transmembrane region" description="Helical" evidence="6">
    <location>
        <begin position="367"/>
        <end position="384"/>
    </location>
</feature>
<keyword evidence="3 6" id="KW-0812">Transmembrane</keyword>
<feature type="transmembrane region" description="Helical" evidence="6">
    <location>
        <begin position="448"/>
        <end position="465"/>
    </location>
</feature>
<dbReference type="EMBL" id="MFMY01000062">
    <property type="protein sequence ID" value="OGG98488.1"/>
    <property type="molecule type" value="Genomic_DNA"/>
</dbReference>
<feature type="transmembrane region" description="Helical" evidence="6">
    <location>
        <begin position="112"/>
        <end position="133"/>
    </location>
</feature>
<feature type="transmembrane region" description="Helical" evidence="6">
    <location>
        <begin position="300"/>
        <end position="327"/>
    </location>
</feature>
<dbReference type="InterPro" id="IPR002797">
    <property type="entry name" value="Polysacc_synth"/>
</dbReference>
<evidence type="ECO:0000313" key="7">
    <source>
        <dbReference type="EMBL" id="OGG98488.1"/>
    </source>
</evidence>
<evidence type="ECO:0000256" key="4">
    <source>
        <dbReference type="ARBA" id="ARBA00022989"/>
    </source>
</evidence>
<feature type="transmembrane region" description="Helical" evidence="6">
    <location>
        <begin position="47"/>
        <end position="67"/>
    </location>
</feature>
<feature type="transmembrane region" description="Helical" evidence="6">
    <location>
        <begin position="424"/>
        <end position="442"/>
    </location>
</feature>
<dbReference type="PANTHER" id="PTHR30250:SF11">
    <property type="entry name" value="O-ANTIGEN TRANSPORTER-RELATED"/>
    <property type="match status" value="1"/>
</dbReference>
<feature type="transmembrane region" description="Helical" evidence="6">
    <location>
        <begin position="171"/>
        <end position="193"/>
    </location>
</feature>
<feature type="transmembrane region" description="Helical" evidence="6">
    <location>
        <begin position="339"/>
        <end position="360"/>
    </location>
</feature>
<dbReference type="AlphaFoldDB" id="A0A1F6GK46"/>
<evidence type="ECO:0000256" key="1">
    <source>
        <dbReference type="ARBA" id="ARBA00004651"/>
    </source>
</evidence>
<evidence type="ECO:0000256" key="5">
    <source>
        <dbReference type="ARBA" id="ARBA00023136"/>
    </source>
</evidence>
<protein>
    <submittedName>
        <fullName evidence="7">Uncharacterized protein</fullName>
    </submittedName>
</protein>
<feature type="transmembrane region" description="Helical" evidence="6">
    <location>
        <begin position="7"/>
        <end position="32"/>
    </location>
</feature>
<organism evidence="7 8">
    <name type="scientific">Candidatus Kuenenbacteria bacterium RIFCSPHIGHO2_12_FULL_42_14</name>
    <dbReference type="NCBI Taxonomy" id="1798563"/>
    <lineage>
        <taxon>Bacteria</taxon>
        <taxon>Candidatus Kueneniibacteriota</taxon>
    </lineage>
</organism>
<name>A0A1F6GK46_9BACT</name>
<evidence type="ECO:0000313" key="8">
    <source>
        <dbReference type="Proteomes" id="UP000176968"/>
    </source>
</evidence>
<dbReference type="CDD" id="cd13128">
    <property type="entry name" value="MATE_Wzx_like"/>
    <property type="match status" value="1"/>
</dbReference>
<feature type="transmembrane region" description="Helical" evidence="6">
    <location>
        <begin position="213"/>
        <end position="230"/>
    </location>
</feature>
<feature type="transmembrane region" description="Helical" evidence="6">
    <location>
        <begin position="261"/>
        <end position="280"/>
    </location>
</feature>
<evidence type="ECO:0000256" key="2">
    <source>
        <dbReference type="ARBA" id="ARBA00022475"/>
    </source>
</evidence>
<reference evidence="7 8" key="1">
    <citation type="journal article" date="2016" name="Nat. Commun.">
        <title>Thousands of microbial genomes shed light on interconnected biogeochemical processes in an aquifer system.</title>
        <authorList>
            <person name="Anantharaman K."/>
            <person name="Brown C.T."/>
            <person name="Hug L.A."/>
            <person name="Sharon I."/>
            <person name="Castelle C.J."/>
            <person name="Probst A.J."/>
            <person name="Thomas B.C."/>
            <person name="Singh A."/>
            <person name="Wilkins M.J."/>
            <person name="Karaoz U."/>
            <person name="Brodie E.L."/>
            <person name="Williams K.H."/>
            <person name="Hubbard S.S."/>
            <person name="Banfield J.F."/>
        </authorList>
    </citation>
    <scope>NUCLEOTIDE SEQUENCE [LARGE SCALE GENOMIC DNA]</scope>
</reference>
<dbReference type="GO" id="GO:0005886">
    <property type="term" value="C:plasma membrane"/>
    <property type="evidence" value="ECO:0007669"/>
    <property type="project" value="UniProtKB-SubCell"/>
</dbReference>
<comment type="caution">
    <text evidence="7">The sequence shown here is derived from an EMBL/GenBank/DDBJ whole genome shotgun (WGS) entry which is preliminary data.</text>
</comment>
<dbReference type="PANTHER" id="PTHR30250">
    <property type="entry name" value="PST FAMILY PREDICTED COLANIC ACID TRANSPORTER"/>
    <property type="match status" value="1"/>
</dbReference>
<feature type="transmembrane region" description="Helical" evidence="6">
    <location>
        <begin position="79"/>
        <end position="106"/>
    </location>
</feature>
<keyword evidence="4 6" id="KW-1133">Transmembrane helix</keyword>
<feature type="transmembrane region" description="Helical" evidence="6">
    <location>
        <begin position="390"/>
        <end position="412"/>
    </location>
</feature>
<comment type="subcellular location">
    <subcellularLocation>
        <location evidence="1">Cell membrane</location>
        <topology evidence="1">Multi-pass membrane protein</topology>
    </subcellularLocation>
</comment>
<dbReference type="InterPro" id="IPR050833">
    <property type="entry name" value="Poly_Biosynth_Transport"/>
</dbReference>
<accession>A0A1F6GK46</accession>
<evidence type="ECO:0000256" key="3">
    <source>
        <dbReference type="ARBA" id="ARBA00022692"/>
    </source>
</evidence>
<feature type="transmembrane region" description="Helical" evidence="6">
    <location>
        <begin position="145"/>
        <end position="165"/>
    </location>
</feature>
<keyword evidence="5 6" id="KW-0472">Membrane</keyword>